<accession>A0ABS6TGE9</accession>
<feature type="domain" description="HTH tetR-type" evidence="5">
    <location>
        <begin position="7"/>
        <end position="67"/>
    </location>
</feature>
<dbReference type="InterPro" id="IPR023772">
    <property type="entry name" value="DNA-bd_HTH_TetR-type_CS"/>
</dbReference>
<comment type="caution">
    <text evidence="6">The sequence shown here is derived from an EMBL/GenBank/DDBJ whole genome shotgun (WGS) entry which is preliminary data.</text>
</comment>
<name>A0ABS6TGE9_9ENTE</name>
<evidence type="ECO:0000256" key="2">
    <source>
        <dbReference type="ARBA" id="ARBA00023125"/>
    </source>
</evidence>
<reference evidence="6 7" key="1">
    <citation type="submission" date="2021-06" db="EMBL/GenBank/DDBJ databases">
        <title>Enterococcus alishanensis sp. nov., a novel lactic acid bacterium isolated from fresh coffee beans.</title>
        <authorList>
            <person name="Chen Y.-S."/>
        </authorList>
    </citation>
    <scope>NUCLEOTIDE SEQUENCE [LARGE SCALE GENOMIC DNA]</scope>
    <source>
        <strain evidence="6 7">ALS3</strain>
    </source>
</reference>
<dbReference type="PROSITE" id="PS01081">
    <property type="entry name" value="HTH_TETR_1"/>
    <property type="match status" value="1"/>
</dbReference>
<dbReference type="Proteomes" id="UP000774130">
    <property type="component" value="Unassembled WGS sequence"/>
</dbReference>
<evidence type="ECO:0000313" key="6">
    <source>
        <dbReference type="EMBL" id="MBV7391958.1"/>
    </source>
</evidence>
<evidence type="ECO:0000313" key="7">
    <source>
        <dbReference type="Proteomes" id="UP000774130"/>
    </source>
</evidence>
<dbReference type="Pfam" id="PF00440">
    <property type="entry name" value="TetR_N"/>
    <property type="match status" value="1"/>
</dbReference>
<dbReference type="RefSeq" id="WP_218327174.1">
    <property type="nucleotide sequence ID" value="NZ_JAHUZB010000007.1"/>
</dbReference>
<dbReference type="PROSITE" id="PS50977">
    <property type="entry name" value="HTH_TETR_2"/>
    <property type="match status" value="1"/>
</dbReference>
<dbReference type="PANTHER" id="PTHR47506">
    <property type="entry name" value="TRANSCRIPTIONAL REGULATORY PROTEIN"/>
    <property type="match status" value="1"/>
</dbReference>
<organism evidence="6 7">
    <name type="scientific">Enterococcus alishanensis</name>
    <dbReference type="NCBI Taxonomy" id="1303817"/>
    <lineage>
        <taxon>Bacteria</taxon>
        <taxon>Bacillati</taxon>
        <taxon>Bacillota</taxon>
        <taxon>Bacilli</taxon>
        <taxon>Lactobacillales</taxon>
        <taxon>Enterococcaceae</taxon>
        <taxon>Enterococcus</taxon>
    </lineage>
</organism>
<sequence>MVQKYNKDTEQKILAVGNELFMEQGYYATSTRQIAKAAGITQPNLYHYFKDKETLYVAVIEKLLTEVGEDLSGILQQHLDFQQSLEAMANYLMTTHYFDLNRMLQDLAKYITPVTRYQIFSLWKENYRQPFEDLFQRYGHEMRSQISPELAARHFFFVLSPYITQKEQAIDEGLSSQTIVDLFLHGIIES</sequence>
<proteinExistence type="predicted"/>
<evidence type="ECO:0000259" key="5">
    <source>
        <dbReference type="PROSITE" id="PS50977"/>
    </source>
</evidence>
<feature type="DNA-binding region" description="H-T-H motif" evidence="4">
    <location>
        <begin position="30"/>
        <end position="49"/>
    </location>
</feature>
<evidence type="ECO:0000256" key="4">
    <source>
        <dbReference type="PROSITE-ProRule" id="PRU00335"/>
    </source>
</evidence>
<dbReference type="InterPro" id="IPR001647">
    <property type="entry name" value="HTH_TetR"/>
</dbReference>
<evidence type="ECO:0000256" key="3">
    <source>
        <dbReference type="ARBA" id="ARBA00023163"/>
    </source>
</evidence>
<dbReference type="PANTHER" id="PTHR47506:SF1">
    <property type="entry name" value="HTH-TYPE TRANSCRIPTIONAL REGULATOR YJDC"/>
    <property type="match status" value="1"/>
</dbReference>
<keyword evidence="7" id="KW-1185">Reference proteome</keyword>
<evidence type="ECO:0000256" key="1">
    <source>
        <dbReference type="ARBA" id="ARBA00023015"/>
    </source>
</evidence>
<keyword evidence="2 4" id="KW-0238">DNA-binding</keyword>
<gene>
    <name evidence="6" type="ORF">KUA55_14855</name>
</gene>
<protein>
    <submittedName>
        <fullName evidence="6">TetR/AcrR family transcriptional regulator</fullName>
    </submittedName>
</protein>
<keyword evidence="1" id="KW-0805">Transcription regulation</keyword>
<dbReference type="EMBL" id="JAHUZB010000007">
    <property type="protein sequence ID" value="MBV7391958.1"/>
    <property type="molecule type" value="Genomic_DNA"/>
</dbReference>
<keyword evidence="3" id="KW-0804">Transcription</keyword>